<dbReference type="EMBL" id="JACHXF010000003">
    <property type="protein sequence ID" value="MBB3094181.1"/>
    <property type="molecule type" value="Genomic_DNA"/>
</dbReference>
<evidence type="ECO:0000313" key="3">
    <source>
        <dbReference type="Proteomes" id="UP000590749"/>
    </source>
</evidence>
<feature type="transmembrane region" description="Helical" evidence="1">
    <location>
        <begin position="391"/>
        <end position="416"/>
    </location>
</feature>
<gene>
    <name evidence="2" type="ORF">FHR83_001833</name>
</gene>
<keyword evidence="1" id="KW-0472">Membrane</keyword>
<feature type="transmembrane region" description="Helical" evidence="1">
    <location>
        <begin position="333"/>
        <end position="354"/>
    </location>
</feature>
<protein>
    <submittedName>
        <fullName evidence="2">Uncharacterized protein</fullName>
    </submittedName>
</protein>
<dbReference type="AlphaFoldDB" id="A0A7W5FDD2"/>
<feature type="transmembrane region" description="Helical" evidence="1">
    <location>
        <begin position="114"/>
        <end position="130"/>
    </location>
</feature>
<comment type="caution">
    <text evidence="2">The sequence shown here is derived from an EMBL/GenBank/DDBJ whole genome shotgun (WGS) entry which is preliminary data.</text>
</comment>
<feature type="transmembrane region" description="Helical" evidence="1">
    <location>
        <begin position="43"/>
        <end position="64"/>
    </location>
</feature>
<keyword evidence="1" id="KW-0812">Transmembrane</keyword>
<keyword evidence="1" id="KW-1133">Transmembrane helix</keyword>
<feature type="transmembrane region" description="Helical" evidence="1">
    <location>
        <begin position="71"/>
        <end position="94"/>
    </location>
</feature>
<accession>A0A7W5FDD2</accession>
<proteinExistence type="predicted"/>
<feature type="transmembrane region" description="Helical" evidence="1">
    <location>
        <begin position="363"/>
        <end position="385"/>
    </location>
</feature>
<evidence type="ECO:0000313" key="2">
    <source>
        <dbReference type="EMBL" id="MBB3094181.1"/>
    </source>
</evidence>
<feature type="transmembrane region" description="Helical" evidence="1">
    <location>
        <begin position="142"/>
        <end position="160"/>
    </location>
</feature>
<evidence type="ECO:0000256" key="1">
    <source>
        <dbReference type="SAM" id="Phobius"/>
    </source>
</evidence>
<dbReference type="Proteomes" id="UP000590749">
    <property type="component" value="Unassembled WGS sequence"/>
</dbReference>
<keyword evidence="3" id="KW-1185">Reference proteome</keyword>
<reference evidence="2 3" key="1">
    <citation type="submission" date="2020-08" db="EMBL/GenBank/DDBJ databases">
        <title>Genomic Encyclopedia of Type Strains, Phase III (KMG-III): the genomes of soil and plant-associated and newly described type strains.</title>
        <authorList>
            <person name="Whitman W."/>
        </authorList>
    </citation>
    <scope>NUCLEOTIDE SEQUENCE [LARGE SCALE GENOMIC DNA]</scope>
    <source>
        <strain evidence="2 3">CECT 3287</strain>
    </source>
</reference>
<name>A0A7W5FDD2_9ACTN</name>
<organism evidence="2 3">
    <name type="scientific">Actinoplanes campanulatus</name>
    <dbReference type="NCBI Taxonomy" id="113559"/>
    <lineage>
        <taxon>Bacteria</taxon>
        <taxon>Bacillati</taxon>
        <taxon>Actinomycetota</taxon>
        <taxon>Actinomycetes</taxon>
        <taxon>Micromonosporales</taxon>
        <taxon>Micromonosporaceae</taxon>
        <taxon>Actinoplanes</taxon>
    </lineage>
</organism>
<dbReference type="RefSeq" id="WP_183218490.1">
    <property type="nucleotide sequence ID" value="NZ_BMPW01000024.1"/>
</dbReference>
<sequence>MNAVRGKALAWSGHPVTLAALLLMAVNDHVLKAAYPGWVTGKLSDAAGMVLAPPLLAAVTGLIAPRAPFRWVAPGAILTVGVGFLLVKAMGYGAELASSAWSLVTPTLIRADPTDLLALPFLGVAWWVARRPVRPAPRWLRALRLAVFLPLALAGVAATSPAPHPMAQTVAIADGALYLGYEEGYGTDWSVSVDGGLTWADSAEGPGPIRTPDCSEAAPVACYQAVPGEIGVQRSTAGGPWTVDWRLSDKDQALLAATYADTVVGELQTVSVGVLDVDGGHVVAAANGRDGFAVRAVSGQWQRIGFPSLTPWDEAPAELAAAESESTSAQVRILALFGVFAAGLIITVTGVVVIQRAGGSGHWWWMLVPHLLVGVVVLPSALLGYHDRDSIMAIATWVAPFPVALVAVICTIVVVVNAGTQRREARAAAARDRWY</sequence>